<evidence type="ECO:0000313" key="2">
    <source>
        <dbReference type="EMBL" id="CUS34857.1"/>
    </source>
</evidence>
<organism evidence="2 3">
    <name type="scientific">Candidatus Nitrospira nitrificans</name>
    <dbReference type="NCBI Taxonomy" id="1742973"/>
    <lineage>
        <taxon>Bacteria</taxon>
        <taxon>Pseudomonadati</taxon>
        <taxon>Nitrospirota</taxon>
        <taxon>Nitrospiria</taxon>
        <taxon>Nitrospirales</taxon>
        <taxon>Nitrospiraceae</taxon>
        <taxon>Nitrospira</taxon>
    </lineage>
</organism>
<name>A0A0S4LDA7_9BACT</name>
<protein>
    <submittedName>
        <fullName evidence="2">Uncharacterized protein</fullName>
    </submittedName>
</protein>
<reference evidence="3" key="1">
    <citation type="submission" date="2015-10" db="EMBL/GenBank/DDBJ databases">
        <authorList>
            <person name="Luecker S."/>
            <person name="Luecker S."/>
        </authorList>
    </citation>
    <scope>NUCLEOTIDE SEQUENCE [LARGE SCALE GENOMIC DNA]</scope>
</reference>
<sequence length="74" mass="8117">MVETGELALERSSWCPCGLCRFSTRHAWCREGAYSQIFGNEACSEAATSSYRGRQLTGKNLQGDGEDQRSHAAS</sequence>
<gene>
    <name evidence="2" type="ORF">COMA2_190063</name>
</gene>
<dbReference type="AlphaFoldDB" id="A0A0S4LDA7"/>
<evidence type="ECO:0000313" key="3">
    <source>
        <dbReference type="Proteomes" id="UP000198736"/>
    </source>
</evidence>
<proteinExistence type="predicted"/>
<evidence type="ECO:0000256" key="1">
    <source>
        <dbReference type="SAM" id="MobiDB-lite"/>
    </source>
</evidence>
<feature type="region of interest" description="Disordered" evidence="1">
    <location>
        <begin position="52"/>
        <end position="74"/>
    </location>
</feature>
<accession>A0A0S4LDA7</accession>
<dbReference type="EMBL" id="CZPZ01000011">
    <property type="protein sequence ID" value="CUS34857.1"/>
    <property type="molecule type" value="Genomic_DNA"/>
</dbReference>
<dbReference type="Proteomes" id="UP000198736">
    <property type="component" value="Unassembled WGS sequence"/>
</dbReference>
<keyword evidence="3" id="KW-1185">Reference proteome</keyword>